<organism evidence="2 3">
    <name type="scientific">Fusibacter paucivorans</name>
    <dbReference type="NCBI Taxonomy" id="76009"/>
    <lineage>
        <taxon>Bacteria</taxon>
        <taxon>Bacillati</taxon>
        <taxon>Bacillota</taxon>
        <taxon>Clostridia</taxon>
        <taxon>Eubacteriales</taxon>
        <taxon>Eubacteriales Family XII. Incertae Sedis</taxon>
        <taxon>Fusibacter</taxon>
    </lineage>
</organism>
<comment type="caution">
    <text evidence="2">The sequence shown here is derived from an EMBL/GenBank/DDBJ whole genome shotgun (WGS) entry which is preliminary data.</text>
</comment>
<evidence type="ECO:0000256" key="1">
    <source>
        <dbReference type="SAM" id="SignalP"/>
    </source>
</evidence>
<keyword evidence="1" id="KW-0732">Signal</keyword>
<name>A0ABS5PPV5_9FIRM</name>
<gene>
    <name evidence="2" type="ORF">KHM83_10975</name>
</gene>
<reference evidence="2 3" key="1">
    <citation type="submission" date="2021-05" db="EMBL/GenBank/DDBJ databases">
        <title>Fusibacter ferrireducens sp. nov., an anaerobic, sulfur- and Fe-reducing bacterium isolated from the mangrove sediment.</title>
        <authorList>
            <person name="Qiu D."/>
        </authorList>
    </citation>
    <scope>NUCLEOTIDE SEQUENCE [LARGE SCALE GENOMIC DNA]</scope>
    <source>
        <strain evidence="2 3">DSM 12116</strain>
    </source>
</reference>
<feature type="signal peptide" evidence="1">
    <location>
        <begin position="1"/>
        <end position="24"/>
    </location>
</feature>
<keyword evidence="3" id="KW-1185">Reference proteome</keyword>
<evidence type="ECO:0000313" key="2">
    <source>
        <dbReference type="EMBL" id="MBS7527203.1"/>
    </source>
</evidence>
<protein>
    <submittedName>
        <fullName evidence="2">Uncharacterized protein</fullName>
    </submittedName>
</protein>
<dbReference type="RefSeq" id="WP_213237062.1">
    <property type="nucleotide sequence ID" value="NZ_JAHBCL010000017.1"/>
</dbReference>
<sequence length="280" mass="31618">MLLKKCLFMILTGVIMLAASISMANVDSGEYTSVLSPDEIIIAEPVTDHVFNDKDLYITINIIDADFFSKLMDNPLTISLVKLEDTLPFADDLGEDLRVPVVKLSSGAAMEWLSTAGLTEEEYVRTDDKYTAETQIINQYFQQLEIINTLNTQINAAVSKYRFNAVDDFDMDTAEVSADVKEAYQTYIQHLSALAEQKRAFSEIQRKYLKLFEVICLKDTINSPSYLKDVGMLDEGDYRIRIFDASKTVIKELDFQVLARDKAINDMIADPISVEDKAKN</sequence>
<dbReference type="EMBL" id="JAHBCL010000017">
    <property type="protein sequence ID" value="MBS7527203.1"/>
    <property type="molecule type" value="Genomic_DNA"/>
</dbReference>
<dbReference type="Proteomes" id="UP000746471">
    <property type="component" value="Unassembled WGS sequence"/>
</dbReference>
<proteinExistence type="predicted"/>
<feature type="chain" id="PRO_5046505998" evidence="1">
    <location>
        <begin position="25"/>
        <end position="280"/>
    </location>
</feature>
<accession>A0ABS5PPV5</accession>
<evidence type="ECO:0000313" key="3">
    <source>
        <dbReference type="Proteomes" id="UP000746471"/>
    </source>
</evidence>